<evidence type="ECO:0000313" key="1">
    <source>
        <dbReference type="EMBL" id="RXH96071.1"/>
    </source>
</evidence>
<dbReference type="EMBL" id="RDQH01000332">
    <property type="protein sequence ID" value="RXH96071.1"/>
    <property type="molecule type" value="Genomic_DNA"/>
</dbReference>
<accession>A0A498JS45</accession>
<protein>
    <submittedName>
        <fullName evidence="1">Uncharacterized protein</fullName>
    </submittedName>
</protein>
<name>A0A498JS45_MALDO</name>
<gene>
    <name evidence="1" type="ORF">DVH24_008571</name>
</gene>
<evidence type="ECO:0000313" key="2">
    <source>
        <dbReference type="Proteomes" id="UP000290289"/>
    </source>
</evidence>
<dbReference type="Proteomes" id="UP000290289">
    <property type="component" value="Chromosome 6"/>
</dbReference>
<sequence>MIAALPESDRGALLPKLRAKRTTVGAVESKPHRCPHIATTANIFVYSTHNMHSRCPQITVITILEICTLPADYHDYFIRHDALFGHCGRGSCLLCTVLLNDFLVGLLRLRNAWVNSDKLQHQDYGTLEEAERIASGEHR</sequence>
<organism evidence="1 2">
    <name type="scientific">Malus domestica</name>
    <name type="common">Apple</name>
    <name type="synonym">Pyrus malus</name>
    <dbReference type="NCBI Taxonomy" id="3750"/>
    <lineage>
        <taxon>Eukaryota</taxon>
        <taxon>Viridiplantae</taxon>
        <taxon>Streptophyta</taxon>
        <taxon>Embryophyta</taxon>
        <taxon>Tracheophyta</taxon>
        <taxon>Spermatophyta</taxon>
        <taxon>Magnoliopsida</taxon>
        <taxon>eudicotyledons</taxon>
        <taxon>Gunneridae</taxon>
        <taxon>Pentapetalae</taxon>
        <taxon>rosids</taxon>
        <taxon>fabids</taxon>
        <taxon>Rosales</taxon>
        <taxon>Rosaceae</taxon>
        <taxon>Amygdaloideae</taxon>
        <taxon>Maleae</taxon>
        <taxon>Malus</taxon>
    </lineage>
</organism>
<keyword evidence="2" id="KW-1185">Reference proteome</keyword>
<reference evidence="1 2" key="1">
    <citation type="submission" date="2018-10" db="EMBL/GenBank/DDBJ databases">
        <title>A high-quality apple genome assembly.</title>
        <authorList>
            <person name="Hu J."/>
        </authorList>
    </citation>
    <scope>NUCLEOTIDE SEQUENCE [LARGE SCALE GENOMIC DNA]</scope>
    <source>
        <strain evidence="2">cv. HFTH1</strain>
        <tissue evidence="1">Young leaf</tissue>
    </source>
</reference>
<dbReference type="STRING" id="3750.A0A498JS45"/>
<dbReference type="AlphaFoldDB" id="A0A498JS45"/>
<comment type="caution">
    <text evidence="1">The sequence shown here is derived from an EMBL/GenBank/DDBJ whole genome shotgun (WGS) entry which is preliminary data.</text>
</comment>
<proteinExistence type="predicted"/>